<evidence type="ECO:0000256" key="4">
    <source>
        <dbReference type="ARBA" id="ARBA00022692"/>
    </source>
</evidence>
<name>A0A2Z7AW01_9LAMI</name>
<feature type="domain" description="RING-type" evidence="14">
    <location>
        <begin position="9"/>
        <end position="51"/>
    </location>
</feature>
<feature type="compositionally biased region" description="Polar residues" evidence="13">
    <location>
        <begin position="183"/>
        <end position="193"/>
    </location>
</feature>
<evidence type="ECO:0000256" key="7">
    <source>
        <dbReference type="ARBA" id="ARBA00022786"/>
    </source>
</evidence>
<evidence type="ECO:0000256" key="6">
    <source>
        <dbReference type="ARBA" id="ARBA00022771"/>
    </source>
</evidence>
<dbReference type="EMBL" id="KV013608">
    <property type="protein sequence ID" value="KZV23412.1"/>
    <property type="molecule type" value="Genomic_DNA"/>
</dbReference>
<dbReference type="OrthoDB" id="8062037at2759"/>
<comment type="subcellular location">
    <subcellularLocation>
        <location evidence="1">Membrane</location>
        <topology evidence="1">Single-pass membrane protein</topology>
    </subcellularLocation>
</comment>
<dbReference type="PANTHER" id="PTHR45768">
    <property type="entry name" value="E3 UBIQUITIN-PROTEIN LIGASE RNF13-LIKE"/>
    <property type="match status" value="1"/>
</dbReference>
<dbReference type="GO" id="GO:0016740">
    <property type="term" value="F:transferase activity"/>
    <property type="evidence" value="ECO:0007669"/>
    <property type="project" value="UniProtKB-KW"/>
</dbReference>
<keyword evidence="6 12" id="KW-0863">Zinc-finger</keyword>
<evidence type="ECO:0000256" key="5">
    <source>
        <dbReference type="ARBA" id="ARBA00022723"/>
    </source>
</evidence>
<dbReference type="GO" id="GO:0016020">
    <property type="term" value="C:membrane"/>
    <property type="evidence" value="ECO:0007669"/>
    <property type="project" value="UniProtKB-SubCell"/>
</dbReference>
<evidence type="ECO:0000313" key="16">
    <source>
        <dbReference type="Proteomes" id="UP000250235"/>
    </source>
</evidence>
<dbReference type="PROSITE" id="PS50089">
    <property type="entry name" value="ZF_RING_2"/>
    <property type="match status" value="1"/>
</dbReference>
<dbReference type="GO" id="GO:0008270">
    <property type="term" value="F:zinc ion binding"/>
    <property type="evidence" value="ECO:0007669"/>
    <property type="project" value="UniProtKB-KW"/>
</dbReference>
<evidence type="ECO:0000256" key="9">
    <source>
        <dbReference type="ARBA" id="ARBA00022989"/>
    </source>
</evidence>
<organism evidence="15 16">
    <name type="scientific">Dorcoceras hygrometricum</name>
    <dbReference type="NCBI Taxonomy" id="472368"/>
    <lineage>
        <taxon>Eukaryota</taxon>
        <taxon>Viridiplantae</taxon>
        <taxon>Streptophyta</taxon>
        <taxon>Embryophyta</taxon>
        <taxon>Tracheophyta</taxon>
        <taxon>Spermatophyta</taxon>
        <taxon>Magnoliopsida</taxon>
        <taxon>eudicotyledons</taxon>
        <taxon>Gunneridae</taxon>
        <taxon>Pentapetalae</taxon>
        <taxon>asterids</taxon>
        <taxon>lamiids</taxon>
        <taxon>Lamiales</taxon>
        <taxon>Gesneriaceae</taxon>
        <taxon>Didymocarpoideae</taxon>
        <taxon>Trichosporeae</taxon>
        <taxon>Loxocarpinae</taxon>
        <taxon>Dorcoceras</taxon>
    </lineage>
</organism>
<keyword evidence="8" id="KW-0862">Zinc</keyword>
<dbReference type="Pfam" id="PF13639">
    <property type="entry name" value="zf-RING_2"/>
    <property type="match status" value="1"/>
</dbReference>
<evidence type="ECO:0000256" key="2">
    <source>
        <dbReference type="ARBA" id="ARBA00004906"/>
    </source>
</evidence>
<sequence>MGLKEHFDCAVCLCEFSEQDKLRLLPSCSHAFHIDCIDTWLLSNSTCPLCRGVILAPGLAFENPMFFCDDSKEIECGSSRFASFVGAPGSLKDKEDDTNAAINEKRVFSVRLGKLKSAISDGRIKESEVGETSNSNLDGRRCYSMGSFQYVVADSELQVALSHRDIGAEEGSGDVRLAKGRTDQSGNFTSHGDATSGGGGKKITCGVKGESFTVSKIWQWSKKSNKFPNTHDSISINV</sequence>
<dbReference type="SMART" id="SM00184">
    <property type="entry name" value="RING"/>
    <property type="match status" value="1"/>
</dbReference>
<evidence type="ECO:0000256" key="3">
    <source>
        <dbReference type="ARBA" id="ARBA00022679"/>
    </source>
</evidence>
<reference evidence="15 16" key="1">
    <citation type="journal article" date="2015" name="Proc. Natl. Acad. Sci. U.S.A.">
        <title>The resurrection genome of Boea hygrometrica: A blueprint for survival of dehydration.</title>
        <authorList>
            <person name="Xiao L."/>
            <person name="Yang G."/>
            <person name="Zhang L."/>
            <person name="Yang X."/>
            <person name="Zhao S."/>
            <person name="Ji Z."/>
            <person name="Zhou Q."/>
            <person name="Hu M."/>
            <person name="Wang Y."/>
            <person name="Chen M."/>
            <person name="Xu Y."/>
            <person name="Jin H."/>
            <person name="Xiao X."/>
            <person name="Hu G."/>
            <person name="Bao F."/>
            <person name="Hu Y."/>
            <person name="Wan P."/>
            <person name="Li L."/>
            <person name="Deng X."/>
            <person name="Kuang T."/>
            <person name="Xiang C."/>
            <person name="Zhu J.K."/>
            <person name="Oliver M.J."/>
            <person name="He Y."/>
        </authorList>
    </citation>
    <scope>NUCLEOTIDE SEQUENCE [LARGE SCALE GENOMIC DNA]</scope>
    <source>
        <strain evidence="16">cv. XS01</strain>
    </source>
</reference>
<comment type="pathway">
    <text evidence="2">Protein modification; protein ubiquitination.</text>
</comment>
<evidence type="ECO:0000256" key="13">
    <source>
        <dbReference type="SAM" id="MobiDB-lite"/>
    </source>
</evidence>
<dbReference type="CDD" id="cd16461">
    <property type="entry name" value="RING-H2_EL5-like"/>
    <property type="match status" value="1"/>
</dbReference>
<feature type="region of interest" description="Disordered" evidence="13">
    <location>
        <begin position="177"/>
        <end position="201"/>
    </location>
</feature>
<evidence type="ECO:0000256" key="12">
    <source>
        <dbReference type="PROSITE-ProRule" id="PRU00175"/>
    </source>
</evidence>
<keyword evidence="5" id="KW-0479">Metal-binding</keyword>
<dbReference type="InterPro" id="IPR001841">
    <property type="entry name" value="Znf_RING"/>
</dbReference>
<keyword evidence="3" id="KW-0808">Transferase</keyword>
<dbReference type="PANTHER" id="PTHR45768:SF54">
    <property type="entry name" value="RING-H2 FINGER PROTEIN ATL47-LIKE"/>
    <property type="match status" value="1"/>
</dbReference>
<keyword evidence="4" id="KW-0812">Transmembrane</keyword>
<evidence type="ECO:0000256" key="1">
    <source>
        <dbReference type="ARBA" id="ARBA00004167"/>
    </source>
</evidence>
<dbReference type="AlphaFoldDB" id="A0A2Z7AW01"/>
<evidence type="ECO:0000256" key="8">
    <source>
        <dbReference type="ARBA" id="ARBA00022833"/>
    </source>
</evidence>
<evidence type="ECO:0000256" key="10">
    <source>
        <dbReference type="ARBA" id="ARBA00023136"/>
    </source>
</evidence>
<accession>A0A2Z7AW01</accession>
<gene>
    <name evidence="15" type="ORF">F511_17372</name>
</gene>
<keyword evidence="9" id="KW-1133">Transmembrane helix</keyword>
<keyword evidence="16" id="KW-1185">Reference proteome</keyword>
<evidence type="ECO:0000313" key="15">
    <source>
        <dbReference type="EMBL" id="KZV23412.1"/>
    </source>
</evidence>
<proteinExistence type="inferred from homology"/>
<dbReference type="InterPro" id="IPR013083">
    <property type="entry name" value="Znf_RING/FYVE/PHD"/>
</dbReference>
<dbReference type="Gene3D" id="3.30.40.10">
    <property type="entry name" value="Zinc/RING finger domain, C3HC4 (zinc finger)"/>
    <property type="match status" value="1"/>
</dbReference>
<keyword evidence="7" id="KW-0833">Ubl conjugation pathway</keyword>
<evidence type="ECO:0000259" key="14">
    <source>
        <dbReference type="PROSITE" id="PS50089"/>
    </source>
</evidence>
<evidence type="ECO:0000256" key="11">
    <source>
        <dbReference type="ARBA" id="ARBA00024209"/>
    </source>
</evidence>
<dbReference type="SUPFAM" id="SSF57850">
    <property type="entry name" value="RING/U-box"/>
    <property type="match status" value="1"/>
</dbReference>
<dbReference type="GO" id="GO:0031625">
    <property type="term" value="F:ubiquitin protein ligase binding"/>
    <property type="evidence" value="ECO:0007669"/>
    <property type="project" value="TreeGrafter"/>
</dbReference>
<keyword evidence="10" id="KW-0472">Membrane</keyword>
<dbReference type="Proteomes" id="UP000250235">
    <property type="component" value="Unassembled WGS sequence"/>
</dbReference>
<comment type="similarity">
    <text evidence="11">Belongs to the RING-type zinc finger family. ATL subfamily.</text>
</comment>
<protein>
    <submittedName>
        <fullName evidence="15">Ring finger protein</fullName>
    </submittedName>
</protein>